<gene>
    <name evidence="1" type="ORF">ILUMI_01052</name>
</gene>
<sequence length="435" mass="48764">MDEPTSSRQADQKQWREKFLTEVLQSENKKSSHYNDEEDLKKVIEEDCNVNLTEDSDDNVEEVSNQDEVCSSENEIQKARKTAAENLVKQAKKMKATSDKSHPPANIGDNVTIPIPDVDKGKGDLRNIIGVILQTNDEVSSCLAQQYPNTCVNQHKISGNLLRYSSNLERTCQQEAKANWLENKGHALATCESENGEISYANNSQILDRASTIDTDNNTGGQKNSEGVRDHVLLQQSALSAEVLQLFGDEPKGDEPFFALDMHALILPGIIDAGRIFADVFHILTTNRKYHVEAQLNSTVRKILKNNKPDKWLCGKDFAKIFKEAKFYFRTGKEISASASTIRWYDGPSTSTGLQGSAKKPNGCLDFRVMHRKGVPKARLFSPLETGTHKALVNEPIRKGILSECQPEEDQFISSIFVVPKPDNFYRLILNLKHL</sequence>
<accession>A0A8K0DRG4</accession>
<dbReference type="OrthoDB" id="6780411at2759"/>
<protein>
    <submittedName>
        <fullName evidence="1">Uncharacterized protein</fullName>
    </submittedName>
</protein>
<keyword evidence="2" id="KW-1185">Reference proteome</keyword>
<proteinExistence type="predicted"/>
<name>A0A8K0DRG4_IGNLU</name>
<dbReference type="EMBL" id="VTPC01000601">
    <property type="protein sequence ID" value="KAF2905125.1"/>
    <property type="molecule type" value="Genomic_DNA"/>
</dbReference>
<evidence type="ECO:0000313" key="2">
    <source>
        <dbReference type="Proteomes" id="UP000801492"/>
    </source>
</evidence>
<comment type="caution">
    <text evidence="1">The sequence shown here is derived from an EMBL/GenBank/DDBJ whole genome shotgun (WGS) entry which is preliminary data.</text>
</comment>
<dbReference type="Proteomes" id="UP000801492">
    <property type="component" value="Unassembled WGS sequence"/>
</dbReference>
<feature type="non-terminal residue" evidence="1">
    <location>
        <position position="435"/>
    </location>
</feature>
<reference evidence="1" key="1">
    <citation type="submission" date="2019-08" db="EMBL/GenBank/DDBJ databases">
        <title>The genome of the North American firefly Photinus pyralis.</title>
        <authorList>
            <consortium name="Photinus pyralis genome working group"/>
            <person name="Fallon T.R."/>
            <person name="Sander Lower S.E."/>
            <person name="Weng J.-K."/>
        </authorList>
    </citation>
    <scope>NUCLEOTIDE SEQUENCE</scope>
    <source>
        <strain evidence="1">TRF0915ILg1</strain>
        <tissue evidence="1">Whole body</tissue>
    </source>
</reference>
<organism evidence="1 2">
    <name type="scientific">Ignelater luminosus</name>
    <name type="common">Cucubano</name>
    <name type="synonym">Pyrophorus luminosus</name>
    <dbReference type="NCBI Taxonomy" id="2038154"/>
    <lineage>
        <taxon>Eukaryota</taxon>
        <taxon>Metazoa</taxon>
        <taxon>Ecdysozoa</taxon>
        <taxon>Arthropoda</taxon>
        <taxon>Hexapoda</taxon>
        <taxon>Insecta</taxon>
        <taxon>Pterygota</taxon>
        <taxon>Neoptera</taxon>
        <taxon>Endopterygota</taxon>
        <taxon>Coleoptera</taxon>
        <taxon>Polyphaga</taxon>
        <taxon>Elateriformia</taxon>
        <taxon>Elateroidea</taxon>
        <taxon>Elateridae</taxon>
        <taxon>Agrypninae</taxon>
        <taxon>Pyrophorini</taxon>
        <taxon>Ignelater</taxon>
    </lineage>
</organism>
<dbReference type="AlphaFoldDB" id="A0A8K0DRG4"/>
<evidence type="ECO:0000313" key="1">
    <source>
        <dbReference type="EMBL" id="KAF2905125.1"/>
    </source>
</evidence>